<accession>A0AB34FP42</accession>
<reference evidence="1" key="1">
    <citation type="submission" date="2023-01" db="EMBL/GenBank/DDBJ databases">
        <title>The growth and conidiation of Purpureocillium lavendulum are regulated by nitrogen source and histone H3K14 acetylation.</title>
        <authorList>
            <person name="Tang P."/>
            <person name="Han J."/>
            <person name="Zhang C."/>
            <person name="Tang P."/>
            <person name="Qi F."/>
            <person name="Zhang K."/>
            <person name="Liang L."/>
        </authorList>
    </citation>
    <scope>NUCLEOTIDE SEQUENCE</scope>
    <source>
        <strain evidence="1">YMF1.00683</strain>
    </source>
</reference>
<comment type="caution">
    <text evidence="1">The sequence shown here is derived from an EMBL/GenBank/DDBJ whole genome shotgun (WGS) entry which is preliminary data.</text>
</comment>
<evidence type="ECO:0000313" key="1">
    <source>
        <dbReference type="EMBL" id="KAJ6440932.1"/>
    </source>
</evidence>
<sequence length="222" mass="24822">MLLVCPASQLEPSEQFSFLVSPLTLNMSLSNDNQLLDLVAFAARFPKETRHWDPRIAILDELNDIVTCAESDKGIDPTDELPTKESLDTRLKHLDNSVSRTPLRTLDVKDTCSPSDDLELVKHYLTRLKYEYKKRRKESASAEFRFPENSPESDVKTVGVWIAARAWGLAFPATDDTASSAPEAGSSFLPTVVTSTLGTGFFPDASIVLWWVKRILEMPVAY</sequence>
<protein>
    <submittedName>
        <fullName evidence="1">Uncharacterized protein</fullName>
    </submittedName>
</protein>
<organism evidence="1 2">
    <name type="scientific">Purpureocillium lavendulum</name>
    <dbReference type="NCBI Taxonomy" id="1247861"/>
    <lineage>
        <taxon>Eukaryota</taxon>
        <taxon>Fungi</taxon>
        <taxon>Dikarya</taxon>
        <taxon>Ascomycota</taxon>
        <taxon>Pezizomycotina</taxon>
        <taxon>Sordariomycetes</taxon>
        <taxon>Hypocreomycetidae</taxon>
        <taxon>Hypocreales</taxon>
        <taxon>Ophiocordycipitaceae</taxon>
        <taxon>Purpureocillium</taxon>
    </lineage>
</organism>
<dbReference type="AlphaFoldDB" id="A0AB34FP42"/>
<evidence type="ECO:0000313" key="2">
    <source>
        <dbReference type="Proteomes" id="UP001163105"/>
    </source>
</evidence>
<keyword evidence="2" id="KW-1185">Reference proteome</keyword>
<proteinExistence type="predicted"/>
<gene>
    <name evidence="1" type="ORF">O9K51_06725</name>
</gene>
<name>A0AB34FP42_9HYPO</name>
<dbReference type="Proteomes" id="UP001163105">
    <property type="component" value="Unassembled WGS sequence"/>
</dbReference>
<dbReference type="EMBL" id="JAQHRD010000005">
    <property type="protein sequence ID" value="KAJ6440932.1"/>
    <property type="molecule type" value="Genomic_DNA"/>
</dbReference>